<feature type="compositionally biased region" description="Acidic residues" evidence="1">
    <location>
        <begin position="301"/>
        <end position="312"/>
    </location>
</feature>
<dbReference type="SMART" id="SM00228">
    <property type="entry name" value="PDZ"/>
    <property type="match status" value="1"/>
</dbReference>
<reference evidence="5" key="1">
    <citation type="submission" date="2016-04" db="UniProtKB">
        <authorList>
            <consortium name="WormBaseParasite"/>
        </authorList>
    </citation>
    <scope>IDENTIFICATION</scope>
</reference>
<gene>
    <name evidence="3" type="ORF">HNAJ_LOCUS11146</name>
</gene>
<feature type="compositionally biased region" description="Polar residues" evidence="1">
    <location>
        <begin position="933"/>
        <end position="949"/>
    </location>
</feature>
<evidence type="ECO:0000313" key="4">
    <source>
        <dbReference type="Proteomes" id="UP000278807"/>
    </source>
</evidence>
<dbReference type="InterPro" id="IPR001478">
    <property type="entry name" value="PDZ"/>
</dbReference>
<dbReference type="SUPFAM" id="SSF50156">
    <property type="entry name" value="PDZ domain-like"/>
    <property type="match status" value="1"/>
</dbReference>
<dbReference type="PROSITE" id="PS50106">
    <property type="entry name" value="PDZ"/>
    <property type="match status" value="1"/>
</dbReference>
<name>A0A158QJ77_RODNA</name>
<protein>
    <submittedName>
        <fullName evidence="5">PDZ domain-containing protein</fullName>
    </submittedName>
</protein>
<feature type="compositionally biased region" description="Acidic residues" evidence="1">
    <location>
        <begin position="241"/>
        <end position="255"/>
    </location>
</feature>
<dbReference type="GO" id="GO:0005911">
    <property type="term" value="C:cell-cell junction"/>
    <property type="evidence" value="ECO:0007669"/>
    <property type="project" value="InterPro"/>
</dbReference>
<feature type="compositionally biased region" description="Polar residues" evidence="1">
    <location>
        <begin position="968"/>
        <end position="985"/>
    </location>
</feature>
<dbReference type="Gene3D" id="2.30.42.10">
    <property type="match status" value="1"/>
</dbReference>
<dbReference type="Proteomes" id="UP000278807">
    <property type="component" value="Unassembled WGS sequence"/>
</dbReference>
<dbReference type="PANTHER" id="PTHR10398">
    <property type="entry name" value="AFADIN"/>
    <property type="match status" value="1"/>
</dbReference>
<proteinExistence type="predicted"/>
<feature type="region of interest" description="Disordered" evidence="1">
    <location>
        <begin position="931"/>
        <end position="1036"/>
    </location>
</feature>
<reference evidence="3 4" key="2">
    <citation type="submission" date="2018-11" db="EMBL/GenBank/DDBJ databases">
        <authorList>
            <consortium name="Pathogen Informatics"/>
        </authorList>
    </citation>
    <scope>NUCLEOTIDE SEQUENCE [LARGE SCALE GENOMIC DNA]</scope>
</reference>
<feature type="region of interest" description="Disordered" evidence="1">
    <location>
        <begin position="682"/>
        <end position="718"/>
    </location>
</feature>
<dbReference type="AlphaFoldDB" id="A0A158QJ77"/>
<feature type="compositionally biased region" description="Polar residues" evidence="1">
    <location>
        <begin position="337"/>
        <end position="352"/>
    </location>
</feature>
<feature type="compositionally biased region" description="Polar residues" evidence="1">
    <location>
        <begin position="462"/>
        <end position="483"/>
    </location>
</feature>
<dbReference type="OrthoDB" id="6260541at2759"/>
<feature type="compositionally biased region" description="Low complexity" evidence="1">
    <location>
        <begin position="842"/>
        <end position="851"/>
    </location>
</feature>
<feature type="compositionally biased region" description="Polar residues" evidence="1">
    <location>
        <begin position="282"/>
        <end position="300"/>
    </location>
</feature>
<evidence type="ECO:0000259" key="2">
    <source>
        <dbReference type="PROSITE" id="PS50106"/>
    </source>
</evidence>
<accession>A0A158QJ77</accession>
<dbReference type="Pfam" id="PF00595">
    <property type="entry name" value="PDZ"/>
    <property type="match status" value="1"/>
</dbReference>
<dbReference type="InterPro" id="IPR036034">
    <property type="entry name" value="PDZ_sf"/>
</dbReference>
<feature type="compositionally biased region" description="Basic and acidic residues" evidence="1">
    <location>
        <begin position="950"/>
        <end position="965"/>
    </location>
</feature>
<dbReference type="WBParaSite" id="HNAJ_0001115601-mRNA-1">
    <property type="protein sequence ID" value="HNAJ_0001115601-mRNA-1"/>
    <property type="gene ID" value="HNAJ_0001115601"/>
</dbReference>
<feature type="compositionally biased region" description="Polar residues" evidence="1">
    <location>
        <begin position="265"/>
        <end position="275"/>
    </location>
</feature>
<dbReference type="EMBL" id="UZAE01013399">
    <property type="protein sequence ID" value="VDO09661.1"/>
    <property type="molecule type" value="Genomic_DNA"/>
</dbReference>
<evidence type="ECO:0000313" key="3">
    <source>
        <dbReference type="EMBL" id="VDO09661.1"/>
    </source>
</evidence>
<feature type="compositionally biased region" description="Basic and acidic residues" evidence="1">
    <location>
        <begin position="1055"/>
        <end position="1070"/>
    </location>
</feature>
<feature type="region of interest" description="Disordered" evidence="1">
    <location>
        <begin position="462"/>
        <end position="485"/>
    </location>
</feature>
<feature type="region of interest" description="Disordered" evidence="1">
    <location>
        <begin position="815"/>
        <end position="853"/>
    </location>
</feature>
<dbReference type="STRING" id="102285.A0A158QJ77"/>
<evidence type="ECO:0000313" key="5">
    <source>
        <dbReference type="WBParaSite" id="HNAJ_0001115601-mRNA-1"/>
    </source>
</evidence>
<organism evidence="5">
    <name type="scientific">Rodentolepis nana</name>
    <name type="common">Dwarf tapeworm</name>
    <name type="synonym">Hymenolepis nana</name>
    <dbReference type="NCBI Taxonomy" id="102285"/>
    <lineage>
        <taxon>Eukaryota</taxon>
        <taxon>Metazoa</taxon>
        <taxon>Spiralia</taxon>
        <taxon>Lophotrochozoa</taxon>
        <taxon>Platyhelminthes</taxon>
        <taxon>Cestoda</taxon>
        <taxon>Eucestoda</taxon>
        <taxon>Cyclophyllidea</taxon>
        <taxon>Hymenolepididae</taxon>
        <taxon>Rodentolepis</taxon>
    </lineage>
</organism>
<evidence type="ECO:0000256" key="1">
    <source>
        <dbReference type="SAM" id="MobiDB-lite"/>
    </source>
</evidence>
<feature type="region of interest" description="Disordered" evidence="1">
    <location>
        <begin position="874"/>
        <end position="901"/>
    </location>
</feature>
<dbReference type="PANTHER" id="PTHR10398:SF2">
    <property type="entry name" value="AFADIN"/>
    <property type="match status" value="1"/>
</dbReference>
<sequence>MLSLQSPVELPLPLIVPPDGYAATSRLIGIPEGFLETIQPLIEDGCISVRRNESAFEAPFNGMWVGHFRNGMDSKFVPTSSRLSLKSYGLNPTEINIDKLAREAGVLPATVSRVMLQKNGQPLGIGIVAAKPEGNAPYGIYIRHIVPESVAARDGRLEYGDQILAIANSSLVNCDQSETAVAILARITNTVHLVVAKRAAQARGIINLINSAQSGRPLPNPMSRSNVSLNRTTSLNHVNIDDIDDDDDDDDDSEDVGAKFGSRMSLGNSASQNSIFPPRSTEIFSNTRGNNPSRIRQFDVSSDEITSEEGSDEVWQQNEKALNHNHKTSNERPSPPNESHSFQPSPASVQGSLDNYKFRSQQDLRSAGLSGAISNATGDIIQGSSDWNEVARHNAEVIDDRENRRISPTLSSLSSTKSIITQEEKKGPLTISKPLQEGVYTNASEMTSGSDDQLMSVKQQISSGNRVNTAEKNTSPLNMSPAKSVTDKAMQTIIETTNVIDETETKKSSSQVSLQASAVQTEPIQSFQISEQISTYTPPLNRLPMIRHPDTSQTSSTPNPPVTGRVQVEDVTKAVVNPYVGRFQQQQRQLSSRSLPKVELLTTSSSYSDLRTPYSTASVNTDARAEPSTIQSGVTYWSSQTDLAYTEISPPPEPTADFPQYHPPERLEPSELAIKFGDVGTPKRYQKERSPTSPSASLSVFGPPASRYMPERNSSRDTSPLRIDLIQKSRELTTSNQMLRSSSLNRFGQQEPVDNQSRQLQELSGEIRRLEDAVAANPNVDLVRDLDRLRVEYRFQLQLNDRGRTRSLTAPYMRSPDVVSSRQTSSNIAPSNATINRPMVPNISSINGSKSKSMDDYANERLEAIRMQEQRSRLYEESFNSKPDSDYKSNKRIFTSPPLSSVPPMQPKYTYQVESGPLYDEITSITAPPITPRFTQTIRQPSPSTANSFSEHREPSFSRGAELRASRKSVTFDTNLESVTLYSPHSTPPDKSTGKTDQTRRPVARAENQPITRINQQPTNAKRDFGFKPSVTQPENAENLSFKDKMAFFAKAIGDDMPKDRFKASQKERQIMNSLAR</sequence>
<feature type="domain" description="PDZ" evidence="2">
    <location>
        <begin position="113"/>
        <end position="199"/>
    </location>
</feature>
<feature type="compositionally biased region" description="Polar residues" evidence="1">
    <location>
        <begin position="1009"/>
        <end position="1020"/>
    </location>
</feature>
<feature type="region of interest" description="Disordered" evidence="1">
    <location>
        <begin position="238"/>
        <end position="352"/>
    </location>
</feature>
<dbReference type="InterPro" id="IPR028842">
    <property type="entry name" value="Afadin"/>
</dbReference>
<feature type="region of interest" description="Disordered" evidence="1">
    <location>
        <begin position="1055"/>
        <end position="1077"/>
    </location>
</feature>
<keyword evidence="4" id="KW-1185">Reference proteome</keyword>
<feature type="compositionally biased region" description="Polar residues" evidence="1">
    <location>
        <begin position="818"/>
        <end position="835"/>
    </location>
</feature>